<dbReference type="AlphaFoldDB" id="A0A1Q2KXS6"/>
<dbReference type="InterPro" id="IPR023164">
    <property type="entry name" value="YqgQ-like_sf"/>
</dbReference>
<proteinExistence type="predicted"/>
<dbReference type="Proteomes" id="UP000188184">
    <property type="component" value="Chromosome"/>
</dbReference>
<gene>
    <name evidence="1" type="ORF">B0X71_07780</name>
</gene>
<dbReference type="KEGG" id="pmar:B0X71_07780"/>
<dbReference type="SUPFAM" id="SSF158379">
    <property type="entry name" value="YqgQ-like"/>
    <property type="match status" value="1"/>
</dbReference>
<dbReference type="EMBL" id="CP019640">
    <property type="protein sequence ID" value="AQQ53000.1"/>
    <property type="molecule type" value="Genomic_DNA"/>
</dbReference>
<evidence type="ECO:0000313" key="1">
    <source>
        <dbReference type="EMBL" id="AQQ53000.1"/>
    </source>
</evidence>
<sequence length="63" mass="7352">MKTLYDVMQLLKTFGVFIYTGERQSDLDLMEDELRDLYRSGLIAPDVFASALLVLRNERHSKK</sequence>
<dbReference type="Gene3D" id="1.10.287.760">
    <property type="entry name" value="YqgQ-like"/>
    <property type="match status" value="1"/>
</dbReference>
<keyword evidence="2" id="KW-1185">Reference proteome</keyword>
<accession>A0A1Q2KXS6</accession>
<reference evidence="1 2" key="1">
    <citation type="submission" date="2017-02" db="EMBL/GenBank/DDBJ databases">
        <title>The complete genomic sequence of a novel cold adapted crude oil-degrading bacterium Planococcus qaidamina Y42.</title>
        <authorList>
            <person name="Yang R."/>
        </authorList>
    </citation>
    <scope>NUCLEOTIDE SEQUENCE [LARGE SCALE GENOMIC DNA]</scope>
    <source>
        <strain evidence="1 2">Y42</strain>
    </source>
</reference>
<dbReference type="RefSeq" id="WP_077588883.1">
    <property type="nucleotide sequence ID" value="NZ_CP019640.1"/>
</dbReference>
<organism evidence="1 2">
    <name type="scientific">Planococcus lenghuensis</name>
    <dbReference type="NCBI Taxonomy" id="2213202"/>
    <lineage>
        <taxon>Bacteria</taxon>
        <taxon>Bacillati</taxon>
        <taxon>Bacillota</taxon>
        <taxon>Bacilli</taxon>
        <taxon>Bacillales</taxon>
        <taxon>Caryophanaceae</taxon>
        <taxon>Planococcus</taxon>
    </lineage>
</organism>
<dbReference type="Pfam" id="PF06014">
    <property type="entry name" value="YqgQ-like"/>
    <property type="match status" value="1"/>
</dbReference>
<evidence type="ECO:0000313" key="2">
    <source>
        <dbReference type="Proteomes" id="UP000188184"/>
    </source>
</evidence>
<protein>
    <submittedName>
        <fullName evidence="1">Cytosolic protein</fullName>
    </submittedName>
</protein>
<name>A0A1Q2KXS6_9BACL</name>
<dbReference type="InterPro" id="IPR009256">
    <property type="entry name" value="YqgQ-like"/>
</dbReference>